<accession>A0A645A0U7</accession>
<proteinExistence type="predicted"/>
<organism evidence="1">
    <name type="scientific">bioreactor metagenome</name>
    <dbReference type="NCBI Taxonomy" id="1076179"/>
    <lineage>
        <taxon>unclassified sequences</taxon>
        <taxon>metagenomes</taxon>
        <taxon>ecological metagenomes</taxon>
    </lineage>
</organism>
<sequence length="106" mass="12257">MQQLLRLVYAGGDGLFNKHVHAVFHRGLCDLIVHACGNDDTHRVGAGLFEEHFKIVVCAYTKRFRYRMRALVVYIDHADKLSPQYLRIYSRVVHPQMPDADNSNPY</sequence>
<gene>
    <name evidence="1" type="ORF">SDC9_93522</name>
</gene>
<name>A0A645A0U7_9ZZZZ</name>
<dbReference type="AlphaFoldDB" id="A0A645A0U7"/>
<protein>
    <submittedName>
        <fullName evidence="1">Uncharacterized protein</fullName>
    </submittedName>
</protein>
<comment type="caution">
    <text evidence="1">The sequence shown here is derived from an EMBL/GenBank/DDBJ whole genome shotgun (WGS) entry which is preliminary data.</text>
</comment>
<reference evidence="1" key="1">
    <citation type="submission" date="2019-08" db="EMBL/GenBank/DDBJ databases">
        <authorList>
            <person name="Kucharzyk K."/>
            <person name="Murdoch R.W."/>
            <person name="Higgins S."/>
            <person name="Loffler F."/>
        </authorList>
    </citation>
    <scope>NUCLEOTIDE SEQUENCE</scope>
</reference>
<evidence type="ECO:0000313" key="1">
    <source>
        <dbReference type="EMBL" id="MPM46815.1"/>
    </source>
</evidence>
<dbReference type="EMBL" id="VSSQ01011430">
    <property type="protein sequence ID" value="MPM46815.1"/>
    <property type="molecule type" value="Genomic_DNA"/>
</dbReference>